<dbReference type="GO" id="GO:0006284">
    <property type="term" value="P:base-excision repair"/>
    <property type="evidence" value="ECO:0007669"/>
    <property type="project" value="InterPro"/>
</dbReference>
<dbReference type="RefSeq" id="WP_212903210.1">
    <property type="nucleotide sequence ID" value="NZ_BOPZ01000007.1"/>
</dbReference>
<feature type="domain" description="HhH-GPD" evidence="10">
    <location>
        <begin position="124"/>
        <end position="311"/>
    </location>
</feature>
<comment type="caution">
    <text evidence="11">The sequence shown here is derived from an EMBL/GenBank/DDBJ whole genome shotgun (WGS) entry which is preliminary data.</text>
</comment>
<comment type="catalytic activity">
    <reaction evidence="9">
        <text>2'-deoxyribonucleotide-(2'-deoxyribose 5'-phosphate)-2'-deoxyribonucleotide-DNA = a 3'-end 2'-deoxyribonucleotide-(2,3-dehydro-2,3-deoxyribose 5'-phosphate)-DNA + a 5'-end 5'-phospho-2'-deoxyribonucleoside-DNA + H(+)</text>
        <dbReference type="Rhea" id="RHEA:66592"/>
        <dbReference type="Rhea" id="RHEA-COMP:13180"/>
        <dbReference type="Rhea" id="RHEA-COMP:16897"/>
        <dbReference type="Rhea" id="RHEA-COMP:17067"/>
        <dbReference type="ChEBI" id="CHEBI:15378"/>
        <dbReference type="ChEBI" id="CHEBI:136412"/>
        <dbReference type="ChEBI" id="CHEBI:157695"/>
        <dbReference type="ChEBI" id="CHEBI:167181"/>
        <dbReference type="EC" id="4.2.99.18"/>
    </reaction>
</comment>
<gene>
    <name evidence="11" type="ORF">CPJCM30710_11450</name>
</gene>
<comment type="similarity">
    <text evidence="1">Belongs to the type-1 OGG1 family.</text>
</comment>
<dbReference type="Proteomes" id="UP000679179">
    <property type="component" value="Unassembled WGS sequence"/>
</dbReference>
<dbReference type="GO" id="GO:0008534">
    <property type="term" value="F:oxidized purine nucleobase lesion DNA N-glycosylase activity"/>
    <property type="evidence" value="ECO:0007669"/>
    <property type="project" value="InterPro"/>
</dbReference>
<organism evidence="11 12">
    <name type="scientific">Clostridium polyendosporum</name>
    <dbReference type="NCBI Taxonomy" id="69208"/>
    <lineage>
        <taxon>Bacteria</taxon>
        <taxon>Bacillati</taxon>
        <taxon>Bacillota</taxon>
        <taxon>Clostridia</taxon>
        <taxon>Eubacteriales</taxon>
        <taxon>Clostridiaceae</taxon>
        <taxon>Clostridium</taxon>
    </lineage>
</organism>
<evidence type="ECO:0000313" key="12">
    <source>
        <dbReference type="Proteomes" id="UP000679179"/>
    </source>
</evidence>
<evidence type="ECO:0000256" key="9">
    <source>
        <dbReference type="ARBA" id="ARBA00044632"/>
    </source>
</evidence>
<reference evidence="11" key="1">
    <citation type="submission" date="2021-03" db="EMBL/GenBank/DDBJ databases">
        <title>Taxonomic study of Clostridium polyendosporum from meadow-gley soil under rice.</title>
        <authorList>
            <person name="Kobayashi H."/>
            <person name="Tanizawa Y."/>
            <person name="Yagura M."/>
        </authorList>
    </citation>
    <scope>NUCLEOTIDE SEQUENCE</scope>
    <source>
        <strain evidence="11">JCM 30710</strain>
    </source>
</reference>
<evidence type="ECO:0000256" key="8">
    <source>
        <dbReference type="ARBA" id="ARBA00023295"/>
    </source>
</evidence>
<dbReference type="GO" id="GO:0140078">
    <property type="term" value="F:class I DNA-(apurinic or apyrimidinic site) endonuclease activity"/>
    <property type="evidence" value="ECO:0007669"/>
    <property type="project" value="UniProtKB-EC"/>
</dbReference>
<name>A0A919RY91_9CLOT</name>
<dbReference type="GO" id="GO:0006289">
    <property type="term" value="P:nucleotide-excision repair"/>
    <property type="evidence" value="ECO:0007669"/>
    <property type="project" value="InterPro"/>
</dbReference>
<accession>A0A919RY91</accession>
<evidence type="ECO:0000256" key="2">
    <source>
        <dbReference type="ARBA" id="ARBA00012720"/>
    </source>
</evidence>
<dbReference type="Gene3D" id="1.10.1670.10">
    <property type="entry name" value="Helix-hairpin-Helix base-excision DNA repair enzymes (C-terminal)"/>
    <property type="match status" value="1"/>
</dbReference>
<keyword evidence="7" id="KW-0511">Multifunctional enzyme</keyword>
<dbReference type="EMBL" id="BOPZ01000007">
    <property type="protein sequence ID" value="GIM28479.1"/>
    <property type="molecule type" value="Genomic_DNA"/>
</dbReference>
<dbReference type="SMART" id="SM00478">
    <property type="entry name" value="ENDO3c"/>
    <property type="match status" value="1"/>
</dbReference>
<keyword evidence="6" id="KW-0456">Lyase</keyword>
<keyword evidence="4" id="KW-0378">Hydrolase</keyword>
<evidence type="ECO:0000256" key="3">
    <source>
        <dbReference type="ARBA" id="ARBA00022763"/>
    </source>
</evidence>
<evidence type="ECO:0000256" key="5">
    <source>
        <dbReference type="ARBA" id="ARBA00023204"/>
    </source>
</evidence>
<keyword evidence="3" id="KW-0227">DNA damage</keyword>
<dbReference type="GO" id="GO:0003684">
    <property type="term" value="F:damaged DNA binding"/>
    <property type="evidence" value="ECO:0007669"/>
    <property type="project" value="InterPro"/>
</dbReference>
<dbReference type="EC" id="4.2.99.18" evidence="2"/>
<evidence type="ECO:0000259" key="10">
    <source>
        <dbReference type="SMART" id="SM00478"/>
    </source>
</evidence>
<dbReference type="InterPro" id="IPR023170">
    <property type="entry name" value="HhH_base_excis_C"/>
</dbReference>
<dbReference type="PANTHER" id="PTHR10242:SF2">
    <property type="entry name" value="N-GLYCOSYLASE_DNA LYASE"/>
    <property type="match status" value="1"/>
</dbReference>
<keyword evidence="12" id="KW-1185">Reference proteome</keyword>
<evidence type="ECO:0000256" key="4">
    <source>
        <dbReference type="ARBA" id="ARBA00022801"/>
    </source>
</evidence>
<evidence type="ECO:0000256" key="7">
    <source>
        <dbReference type="ARBA" id="ARBA00023268"/>
    </source>
</evidence>
<dbReference type="SUPFAM" id="SSF48150">
    <property type="entry name" value="DNA-glycosylase"/>
    <property type="match status" value="1"/>
</dbReference>
<dbReference type="PANTHER" id="PTHR10242">
    <property type="entry name" value="8-OXOGUANINE DNA GLYCOSYLASE"/>
    <property type="match status" value="1"/>
</dbReference>
<dbReference type="CDD" id="cd00056">
    <property type="entry name" value="ENDO3c"/>
    <property type="match status" value="1"/>
</dbReference>
<protein>
    <recommendedName>
        <fullName evidence="2">DNA-(apurinic or apyrimidinic site) lyase</fullName>
        <ecNumber evidence="2">4.2.99.18</ecNumber>
    </recommendedName>
</protein>
<dbReference type="InterPro" id="IPR011257">
    <property type="entry name" value="DNA_glycosylase"/>
</dbReference>
<keyword evidence="5" id="KW-0234">DNA repair</keyword>
<proteinExistence type="inferred from homology"/>
<dbReference type="Gene3D" id="3.30.310.260">
    <property type="match status" value="1"/>
</dbReference>
<dbReference type="InterPro" id="IPR012904">
    <property type="entry name" value="OGG_N"/>
</dbReference>
<dbReference type="InterPro" id="IPR052054">
    <property type="entry name" value="Oxidative_DNA_repair_enzyme"/>
</dbReference>
<dbReference type="Pfam" id="PF00730">
    <property type="entry name" value="HhH-GPD"/>
    <property type="match status" value="1"/>
</dbReference>
<dbReference type="Gene3D" id="1.10.340.30">
    <property type="entry name" value="Hypothetical protein, domain 2"/>
    <property type="match status" value="1"/>
</dbReference>
<dbReference type="Pfam" id="PF07934">
    <property type="entry name" value="OGG_N"/>
    <property type="match status" value="1"/>
</dbReference>
<keyword evidence="8" id="KW-0326">Glycosidase</keyword>
<evidence type="ECO:0000313" key="11">
    <source>
        <dbReference type="EMBL" id="GIM28479.1"/>
    </source>
</evidence>
<dbReference type="AlphaFoldDB" id="A0A919RY91"/>
<dbReference type="InterPro" id="IPR003265">
    <property type="entry name" value="HhH-GPD_domain"/>
</dbReference>
<evidence type="ECO:0000256" key="6">
    <source>
        <dbReference type="ARBA" id="ARBA00023239"/>
    </source>
</evidence>
<evidence type="ECO:0000256" key="1">
    <source>
        <dbReference type="ARBA" id="ARBA00010679"/>
    </source>
</evidence>
<dbReference type="SUPFAM" id="SSF55945">
    <property type="entry name" value="TATA-box binding protein-like"/>
    <property type="match status" value="1"/>
</dbReference>
<sequence>MDFEKVEYDNNKVILRNTRNFNIKQTFECGQCFRWEREKNGNYIGVAHNRVIELEQNGDDVIIHNTNEEDFNNLWIDYFDLKRNYSKIKEELSEDELLKKSVEFGYGIRILKQQPFEILVSFIISARNSIPIISKTIKKISERWGTSIEYKGRTYFSFPTVEQLHRADLEDIKGTGASFRSKYIYDTIQKVYKCNELLNDIEKDPTKFIFTEENKPDILKYDLNMITDMNDDQCHLALQEFQGVGAKVADCIMLFSMRKYSAFPVDVWIKRAMQHFYLAPDVSLNKIRIFARDKFGELAGFAQQYLFYYARENNIKV</sequence>